<dbReference type="PROSITE" id="PS50217">
    <property type="entry name" value="BZIP"/>
    <property type="match status" value="1"/>
</dbReference>
<protein>
    <recommendedName>
        <fullName evidence="2">BZIP domain-containing protein</fullName>
    </recommendedName>
</protein>
<evidence type="ECO:0000259" key="2">
    <source>
        <dbReference type="PROSITE" id="PS50217"/>
    </source>
</evidence>
<dbReference type="InterPro" id="IPR046347">
    <property type="entry name" value="bZIP_sf"/>
</dbReference>
<dbReference type="AlphaFoldDB" id="A0ABD3QSB5"/>
<dbReference type="EMBL" id="JALLPJ020000075">
    <property type="protein sequence ID" value="KAL3803274.1"/>
    <property type="molecule type" value="Genomic_DNA"/>
</dbReference>
<feature type="region of interest" description="Disordered" evidence="1">
    <location>
        <begin position="120"/>
        <end position="141"/>
    </location>
</feature>
<evidence type="ECO:0000313" key="3">
    <source>
        <dbReference type="EMBL" id="KAL3803274.1"/>
    </source>
</evidence>
<dbReference type="SUPFAM" id="SSF57959">
    <property type="entry name" value="Leucine zipper domain"/>
    <property type="match status" value="1"/>
</dbReference>
<reference evidence="3 4" key="1">
    <citation type="submission" date="2024-10" db="EMBL/GenBank/DDBJ databases">
        <title>Updated reference genomes for cyclostephanoid diatoms.</title>
        <authorList>
            <person name="Roberts W.R."/>
            <person name="Alverson A.J."/>
        </authorList>
    </citation>
    <scope>NUCLEOTIDE SEQUENCE [LARGE SCALE GENOMIC DNA]</scope>
    <source>
        <strain evidence="3 4">AJA010-31</strain>
    </source>
</reference>
<name>A0ABD3QSB5_9STRA</name>
<keyword evidence="4" id="KW-1185">Reference proteome</keyword>
<evidence type="ECO:0000313" key="4">
    <source>
        <dbReference type="Proteomes" id="UP001530400"/>
    </source>
</evidence>
<feature type="compositionally biased region" description="Low complexity" evidence="1">
    <location>
        <begin position="122"/>
        <end position="135"/>
    </location>
</feature>
<proteinExistence type="predicted"/>
<dbReference type="PROSITE" id="PS00036">
    <property type="entry name" value="BZIP_BASIC"/>
    <property type="match status" value="1"/>
</dbReference>
<dbReference type="Proteomes" id="UP001530400">
    <property type="component" value="Unassembled WGS sequence"/>
</dbReference>
<feature type="domain" description="BZIP" evidence="2">
    <location>
        <begin position="56"/>
        <end position="119"/>
    </location>
</feature>
<dbReference type="SMART" id="SM00338">
    <property type="entry name" value="BRLZ"/>
    <property type="match status" value="1"/>
</dbReference>
<accession>A0ABD3QSB5</accession>
<dbReference type="Pfam" id="PF00170">
    <property type="entry name" value="bZIP_1"/>
    <property type="match status" value="1"/>
</dbReference>
<comment type="caution">
    <text evidence="3">The sequence shown here is derived from an EMBL/GenBank/DDBJ whole genome shotgun (WGS) entry which is preliminary data.</text>
</comment>
<gene>
    <name evidence="3" type="ORF">ACHAWO_000103</name>
</gene>
<dbReference type="CDD" id="cd14704">
    <property type="entry name" value="bZIP_HY5-like"/>
    <property type="match status" value="1"/>
</dbReference>
<evidence type="ECO:0000256" key="1">
    <source>
        <dbReference type="SAM" id="MobiDB-lite"/>
    </source>
</evidence>
<dbReference type="InterPro" id="IPR004827">
    <property type="entry name" value="bZIP"/>
</dbReference>
<sequence length="234" mass="25023">MNNLIAAAAAAMEHDSNSIMDNQDATVKNNAGDAAAHAAAASNKRRRNNDNRVDVSAAKARRLEQNRRAAVESRRRKKVMMEELERSVSFYTKANASLATSNRHLEHQLLAVKQRMVEMGLSPPSSSKGGDSKVSAEVNQSKMEPSVELSDVITAGSNPKCPIQDEVAKLAASAVLPCPGVDLSQKPTADHYAAAQTSAASSASAGNDEDEYLQALKQVSFYCSALFIVVSCMQ</sequence>
<organism evidence="3 4">
    <name type="scientific">Cyclotella atomus</name>
    <dbReference type="NCBI Taxonomy" id="382360"/>
    <lineage>
        <taxon>Eukaryota</taxon>
        <taxon>Sar</taxon>
        <taxon>Stramenopiles</taxon>
        <taxon>Ochrophyta</taxon>
        <taxon>Bacillariophyta</taxon>
        <taxon>Coscinodiscophyceae</taxon>
        <taxon>Thalassiosirophycidae</taxon>
        <taxon>Stephanodiscales</taxon>
        <taxon>Stephanodiscaceae</taxon>
        <taxon>Cyclotella</taxon>
    </lineage>
</organism>
<dbReference type="Gene3D" id="1.20.5.170">
    <property type="match status" value="1"/>
</dbReference>